<dbReference type="InParanoid" id="G2XZJ1"/>
<proteinExistence type="predicted"/>
<reference evidence="2" key="1">
    <citation type="journal article" date="2011" name="PLoS Genet.">
        <title>Genomic analysis of the necrotrophic fungal pathogens Sclerotinia sclerotiorum and Botrytis cinerea.</title>
        <authorList>
            <person name="Amselem J."/>
            <person name="Cuomo C.A."/>
            <person name="van Kan J.A."/>
            <person name="Viaud M."/>
            <person name="Benito E.P."/>
            <person name="Couloux A."/>
            <person name="Coutinho P.M."/>
            <person name="de Vries R.P."/>
            <person name="Dyer P.S."/>
            <person name="Fillinger S."/>
            <person name="Fournier E."/>
            <person name="Gout L."/>
            <person name="Hahn M."/>
            <person name="Kohn L."/>
            <person name="Lapalu N."/>
            <person name="Plummer K.M."/>
            <person name="Pradier J.M."/>
            <person name="Quevillon E."/>
            <person name="Sharon A."/>
            <person name="Simon A."/>
            <person name="ten Have A."/>
            <person name="Tudzynski B."/>
            <person name="Tudzynski P."/>
            <person name="Wincker P."/>
            <person name="Andrew M."/>
            <person name="Anthouard V."/>
            <person name="Beever R.E."/>
            <person name="Beffa R."/>
            <person name="Benoit I."/>
            <person name="Bouzid O."/>
            <person name="Brault B."/>
            <person name="Chen Z."/>
            <person name="Choquer M."/>
            <person name="Collemare J."/>
            <person name="Cotton P."/>
            <person name="Danchin E.G."/>
            <person name="Da Silva C."/>
            <person name="Gautier A."/>
            <person name="Giraud C."/>
            <person name="Giraud T."/>
            <person name="Gonzalez C."/>
            <person name="Grossetete S."/>
            <person name="Guldener U."/>
            <person name="Henrissat B."/>
            <person name="Howlett B.J."/>
            <person name="Kodira C."/>
            <person name="Kretschmer M."/>
            <person name="Lappartient A."/>
            <person name="Leroch M."/>
            <person name="Levis C."/>
            <person name="Mauceli E."/>
            <person name="Neuveglise C."/>
            <person name="Oeser B."/>
            <person name="Pearson M."/>
            <person name="Poulain J."/>
            <person name="Poussereau N."/>
            <person name="Quesneville H."/>
            <person name="Rascle C."/>
            <person name="Schumacher J."/>
            <person name="Segurens B."/>
            <person name="Sexton A."/>
            <person name="Silva E."/>
            <person name="Sirven C."/>
            <person name="Soanes D.M."/>
            <person name="Talbot N.J."/>
            <person name="Templeton M."/>
            <person name="Yandava C."/>
            <person name="Yarden O."/>
            <person name="Zeng Q."/>
            <person name="Rollins J.A."/>
            <person name="Lebrun M.H."/>
            <person name="Dickman M."/>
        </authorList>
    </citation>
    <scope>NUCLEOTIDE SEQUENCE [LARGE SCALE GENOMIC DNA]</scope>
    <source>
        <strain evidence="2">T4</strain>
    </source>
</reference>
<accession>G2XZJ1</accession>
<evidence type="ECO:0000313" key="1">
    <source>
        <dbReference type="EMBL" id="CCD45878.1"/>
    </source>
</evidence>
<dbReference type="Proteomes" id="UP000008177">
    <property type="component" value="Unplaced contigs"/>
</dbReference>
<evidence type="ECO:0000313" key="2">
    <source>
        <dbReference type="Proteomes" id="UP000008177"/>
    </source>
</evidence>
<dbReference type="HOGENOM" id="CLU_2830896_0_0_1"/>
<dbReference type="EMBL" id="FQ790278">
    <property type="protein sequence ID" value="CCD45878.1"/>
    <property type="molecule type" value="Genomic_DNA"/>
</dbReference>
<sequence>MPGCSKIGKLLEMATAYFFLATTNITKYIHSLLSVCIAESQADPSKMRIHNMLDDIGEAMCVVCSL</sequence>
<protein>
    <submittedName>
        <fullName evidence="1">Uncharacterized protein</fullName>
    </submittedName>
</protein>
<organism evidence="1 2">
    <name type="scientific">Botryotinia fuckeliana (strain T4)</name>
    <name type="common">Noble rot fungus</name>
    <name type="synonym">Botrytis cinerea</name>
    <dbReference type="NCBI Taxonomy" id="999810"/>
    <lineage>
        <taxon>Eukaryota</taxon>
        <taxon>Fungi</taxon>
        <taxon>Dikarya</taxon>
        <taxon>Ascomycota</taxon>
        <taxon>Pezizomycotina</taxon>
        <taxon>Leotiomycetes</taxon>
        <taxon>Helotiales</taxon>
        <taxon>Sclerotiniaceae</taxon>
        <taxon>Botrytis</taxon>
    </lineage>
</organism>
<name>G2XZJ1_BOTF4</name>
<gene>
    <name evidence="1" type="ORF">BofuT4_uP048960.1</name>
</gene>
<dbReference type="AlphaFoldDB" id="G2XZJ1"/>